<comment type="caution">
    <text evidence="2">The sequence shown here is derived from an EMBL/GenBank/DDBJ whole genome shotgun (WGS) entry which is preliminary data.</text>
</comment>
<reference evidence="2" key="1">
    <citation type="submission" date="2021-01" db="EMBL/GenBank/DDBJ databases">
        <authorList>
            <person name="Kaushik A."/>
        </authorList>
    </citation>
    <scope>NUCLEOTIDE SEQUENCE</scope>
    <source>
        <strain evidence="2">AG6-10EEA</strain>
    </source>
</reference>
<evidence type="ECO:0000313" key="3">
    <source>
        <dbReference type="Proteomes" id="UP000663853"/>
    </source>
</evidence>
<sequence>MNQHGVAGTGETDQSNPAGTAPQVQGTQEVQPIANDTGPVNQSNMNVTANNVAIVNPQQPNPSPAIIAAVPQLAGTPLITSLHGNSRFMSEGN</sequence>
<accession>A0A8H3GB79</accession>
<name>A0A8H3GB79_9AGAM</name>
<evidence type="ECO:0000256" key="1">
    <source>
        <dbReference type="SAM" id="MobiDB-lite"/>
    </source>
</evidence>
<organism evidence="2 3">
    <name type="scientific">Rhizoctonia solani</name>
    <dbReference type="NCBI Taxonomy" id="456999"/>
    <lineage>
        <taxon>Eukaryota</taxon>
        <taxon>Fungi</taxon>
        <taxon>Dikarya</taxon>
        <taxon>Basidiomycota</taxon>
        <taxon>Agaricomycotina</taxon>
        <taxon>Agaricomycetes</taxon>
        <taxon>Cantharellales</taxon>
        <taxon>Ceratobasidiaceae</taxon>
        <taxon>Rhizoctonia</taxon>
    </lineage>
</organism>
<feature type="region of interest" description="Disordered" evidence="1">
    <location>
        <begin position="1"/>
        <end position="45"/>
    </location>
</feature>
<protein>
    <submittedName>
        <fullName evidence="2">Uncharacterized protein</fullName>
    </submittedName>
</protein>
<gene>
    <name evidence="2" type="ORF">RDB_LOCUS41867</name>
</gene>
<dbReference type="AlphaFoldDB" id="A0A8H3GB79"/>
<feature type="compositionally biased region" description="Polar residues" evidence="1">
    <location>
        <begin position="11"/>
        <end position="30"/>
    </location>
</feature>
<dbReference type="Proteomes" id="UP000663853">
    <property type="component" value="Unassembled WGS sequence"/>
</dbReference>
<evidence type="ECO:0000313" key="2">
    <source>
        <dbReference type="EMBL" id="CAE6445336.1"/>
    </source>
</evidence>
<proteinExistence type="predicted"/>
<dbReference type="EMBL" id="CAJMXA010000875">
    <property type="protein sequence ID" value="CAE6445336.1"/>
    <property type="molecule type" value="Genomic_DNA"/>
</dbReference>